<feature type="domain" description="Putative zinc-finger" evidence="3">
    <location>
        <begin position="644"/>
        <end position="664"/>
    </location>
</feature>
<evidence type="ECO:0000256" key="2">
    <source>
        <dbReference type="SAM" id="MobiDB-lite"/>
    </source>
</evidence>
<dbReference type="SUPFAM" id="SSF48452">
    <property type="entry name" value="TPR-like"/>
    <property type="match status" value="1"/>
</dbReference>
<name>A0AA36ENV5_LACSI</name>
<dbReference type="InterPro" id="IPR019607">
    <property type="entry name" value="Putative_zinc-finger_domain"/>
</dbReference>
<feature type="region of interest" description="Disordered" evidence="2">
    <location>
        <begin position="174"/>
        <end position="268"/>
    </location>
</feature>
<accession>A0AA36ENV5</accession>
<feature type="compositionally biased region" description="Polar residues" evidence="2">
    <location>
        <begin position="436"/>
        <end position="449"/>
    </location>
</feature>
<evidence type="ECO:0000259" key="3">
    <source>
        <dbReference type="Pfam" id="PF10650"/>
    </source>
</evidence>
<organism evidence="4 5">
    <name type="scientific">Lactuca saligna</name>
    <name type="common">Willowleaf lettuce</name>
    <dbReference type="NCBI Taxonomy" id="75948"/>
    <lineage>
        <taxon>Eukaryota</taxon>
        <taxon>Viridiplantae</taxon>
        <taxon>Streptophyta</taxon>
        <taxon>Embryophyta</taxon>
        <taxon>Tracheophyta</taxon>
        <taxon>Spermatophyta</taxon>
        <taxon>Magnoliopsida</taxon>
        <taxon>eudicotyledons</taxon>
        <taxon>Gunneridae</taxon>
        <taxon>Pentapetalae</taxon>
        <taxon>asterids</taxon>
        <taxon>campanulids</taxon>
        <taxon>Asterales</taxon>
        <taxon>Asteraceae</taxon>
        <taxon>Cichorioideae</taxon>
        <taxon>Cichorieae</taxon>
        <taxon>Lactucinae</taxon>
        <taxon>Lactuca</taxon>
    </lineage>
</organism>
<feature type="coiled-coil region" evidence="1">
    <location>
        <begin position="343"/>
        <end position="391"/>
    </location>
</feature>
<dbReference type="GO" id="GO:0000178">
    <property type="term" value="C:exosome (RNase complex)"/>
    <property type="evidence" value="ECO:0007669"/>
    <property type="project" value="TreeGrafter"/>
</dbReference>
<protein>
    <recommendedName>
        <fullName evidence="3">Putative zinc-finger domain-containing protein</fullName>
    </recommendedName>
</protein>
<dbReference type="PANTHER" id="PTHR21563">
    <property type="entry name" value="ZINC FINGER C3H1 DOMAIN-CONTAINING PROTEIN"/>
    <property type="match status" value="1"/>
</dbReference>
<feature type="compositionally biased region" description="Polar residues" evidence="2">
    <location>
        <begin position="213"/>
        <end position="222"/>
    </location>
</feature>
<dbReference type="Gene3D" id="1.25.40.10">
    <property type="entry name" value="Tetratricopeptide repeat domain"/>
    <property type="match status" value="1"/>
</dbReference>
<feature type="region of interest" description="Disordered" evidence="2">
    <location>
        <begin position="420"/>
        <end position="510"/>
    </location>
</feature>
<feature type="compositionally biased region" description="Polar residues" evidence="2">
    <location>
        <begin position="175"/>
        <end position="186"/>
    </location>
</feature>
<evidence type="ECO:0000256" key="1">
    <source>
        <dbReference type="SAM" id="Coils"/>
    </source>
</evidence>
<dbReference type="InterPro" id="IPR039278">
    <property type="entry name" value="Red1"/>
</dbReference>
<dbReference type="Proteomes" id="UP001177003">
    <property type="component" value="Chromosome 9"/>
</dbReference>
<keyword evidence="5" id="KW-1185">Reference proteome</keyword>
<sequence length="1378" mass="155387">MENTTTTSPSPPTTSNHDTNAKFFANSSKTREEGELSASENDEFAGSQFPYSTTLPRVPLNKDAYMIGKSGLTRNSTYSDDDSGSDSEEHMENTIESDDMTRGVMENRKLPISVGNRNPQIVQKFAKTNTKVPKKLSKSNAPSKNKVGPNVHINSSKLQDLRQLIAIRENELKKASSSIKNMNSKGTVVRSRDSTEIMEPKEPEKKRLKVTEPPTNTQMSVDQQDRPPTESTFVLDISAPESDGPKGRYDGSYSEKDTTHPSVTQQTKKVRNHNMPLTNLPSGTGIIKNSRRHNRITNMVESSTPLVAKTTKTSPHKQARLKNPTFWNHFGPTNISETADMDLKSLLEIEEQQDKELDEAQEHRRKCEIEERNALKAYRKAQRALAEANTKCSYLYHKRELFSANLRSHVMEDSTMFWSNSNMPVPRQHTGPKLITTESCGEPDTSTSDEPQEEEEEEDKTNDVCSSLHDDDDDVDDDEQTSAFELKAADSSLDEGTCSERSQRTKNENSISVVDPTEDSLLLEATLRSQLFARLGNRIPKKMESGQSQNMEVAVEREDGEITEASGNFYGSLTDPILRSAFSHVKLKKTDELKIVNEEVCGAQHQHQQPTEITDFISNSKLDIHVGEIGSYSNNLPINPSWPLCMFELRGKCNNDECPWQHLKDYSSNDGEGGLALKSGNGCVPLAPPTYLVCLDSLKAESHPYKYLLAQTVEQRWQKYFSASLVVSTSFLVDLHSDEPYLHGPETRIEVHGGWNRQSSYFHTQNLKEGLPDQHMDDTDQPLEMALLKLTRDVNKQKGRREALIVLARALEEHPTSVLLWIVYLHIYYSNQKSIGKDDLFHYAVEHNDSSYELWLMFINSREKLDDRLHGYNTAMSALSRHAIVLDFNSACILDLFLQMINCLVSSGKVNNAIRKVYDLIPSTKNPSDFDIQSHLTTSDKYVLWICSIYLIMYKKLPETILQQFECPKELPGLQWHSVNLTPDEKQQVVALMELISDSLTLEESHSHLFALNHIRCTAVLEGFESTKNLLNRYLQLYPSSMELVLLSIRVNEFDSVNVDSAFEHALTNWAGKPGVQCIWNQYAENALRNEKTDFAKEIMERWVLNSSSQSDVVFGLLNLSLHKQLQNEHTEAQIAIQQALEVASVKDYIHCVSEHAMFFQKNRFDLSKPVGFLTRLNRYVTDSRATRPQEPLSRSFIKTIKNPKIQKLINNLLSPVSSDFSLMNTVLESCFGPRLVPFEVSEKAAEFVDFVEGLMELRPGNYELALSLCKMLTQSGAGIGISISNSNSNINSVCFWAGSVLMNCLFQAVPVAPESVWVEAGGVLGKMLEFKSILESFHKRALLVYPCSLKLWKSYLGICGNEGNSVIEMAREKGINL</sequence>
<feature type="compositionally biased region" description="Basic and acidic residues" evidence="2">
    <location>
        <begin position="243"/>
        <end position="259"/>
    </location>
</feature>
<feature type="region of interest" description="Disordered" evidence="2">
    <location>
        <begin position="69"/>
        <end position="93"/>
    </location>
</feature>
<dbReference type="GO" id="GO:0005634">
    <property type="term" value="C:nucleus"/>
    <property type="evidence" value="ECO:0007669"/>
    <property type="project" value="TreeGrafter"/>
</dbReference>
<gene>
    <name evidence="4" type="ORF">LSALG_LOCUS41272</name>
</gene>
<evidence type="ECO:0000313" key="5">
    <source>
        <dbReference type="Proteomes" id="UP001177003"/>
    </source>
</evidence>
<reference evidence="4" key="1">
    <citation type="submission" date="2023-04" db="EMBL/GenBank/DDBJ databases">
        <authorList>
            <person name="Vijverberg K."/>
            <person name="Xiong W."/>
            <person name="Schranz E."/>
        </authorList>
    </citation>
    <scope>NUCLEOTIDE SEQUENCE</scope>
</reference>
<keyword evidence="1" id="KW-0175">Coiled coil</keyword>
<dbReference type="PANTHER" id="PTHR21563:SF3">
    <property type="entry name" value="ZINC FINGER C3H1 DOMAIN-CONTAINING PROTEIN"/>
    <property type="match status" value="1"/>
</dbReference>
<proteinExistence type="predicted"/>
<feature type="region of interest" description="Disordered" evidence="2">
    <location>
        <begin position="130"/>
        <end position="152"/>
    </location>
</feature>
<feature type="compositionally biased region" description="Basic and acidic residues" evidence="2">
    <location>
        <begin position="190"/>
        <end position="205"/>
    </location>
</feature>
<dbReference type="InterPro" id="IPR011990">
    <property type="entry name" value="TPR-like_helical_dom_sf"/>
</dbReference>
<evidence type="ECO:0000313" key="4">
    <source>
        <dbReference type="EMBL" id="CAI9302802.1"/>
    </source>
</evidence>
<dbReference type="Pfam" id="PF10650">
    <property type="entry name" value="zf-C3H1"/>
    <property type="match status" value="1"/>
</dbReference>
<feature type="compositionally biased region" description="Acidic residues" evidence="2">
    <location>
        <begin position="470"/>
        <end position="480"/>
    </location>
</feature>
<feature type="compositionally biased region" description="Acidic residues" evidence="2">
    <location>
        <begin position="450"/>
        <end position="460"/>
    </location>
</feature>
<feature type="region of interest" description="Disordered" evidence="2">
    <location>
        <begin position="1"/>
        <end position="56"/>
    </location>
</feature>
<dbReference type="EMBL" id="OX465085">
    <property type="protein sequence ID" value="CAI9302802.1"/>
    <property type="molecule type" value="Genomic_DNA"/>
</dbReference>